<sequence length="232" mass="25734">MDQYHEDNNLAYEQPEAVPSQRPPQFNERNCGCRCGHRCGGPCEEDDDGRRGRRGERAGTEARGVREGESDSETLVDSDSDVEGNPEYRGDGNDIQMIRPVHSSGSSPLARVHSRSTLPIVGSHIVRIRLHAASRAQSSARSQSSYGLYDTSGSMEPEPYGTESHSPAVSRVGSVHVISPGPDFERFGMDEIELVYHFLIEPLRLSPQYQDCRGKMASHLVIRDDISFMDDD</sequence>
<evidence type="ECO:0000313" key="3">
    <source>
        <dbReference type="Proteomes" id="UP000799771"/>
    </source>
</evidence>
<reference evidence="2" key="1">
    <citation type="journal article" date="2020" name="Stud. Mycol.">
        <title>101 Dothideomycetes genomes: a test case for predicting lifestyles and emergence of pathogens.</title>
        <authorList>
            <person name="Haridas S."/>
            <person name="Albert R."/>
            <person name="Binder M."/>
            <person name="Bloem J."/>
            <person name="Labutti K."/>
            <person name="Salamov A."/>
            <person name="Andreopoulos B."/>
            <person name="Baker S."/>
            <person name="Barry K."/>
            <person name="Bills G."/>
            <person name="Bluhm B."/>
            <person name="Cannon C."/>
            <person name="Castanera R."/>
            <person name="Culley D."/>
            <person name="Daum C."/>
            <person name="Ezra D."/>
            <person name="Gonzalez J."/>
            <person name="Henrissat B."/>
            <person name="Kuo A."/>
            <person name="Liang C."/>
            <person name="Lipzen A."/>
            <person name="Lutzoni F."/>
            <person name="Magnuson J."/>
            <person name="Mondo S."/>
            <person name="Nolan M."/>
            <person name="Ohm R."/>
            <person name="Pangilinan J."/>
            <person name="Park H.-J."/>
            <person name="Ramirez L."/>
            <person name="Alfaro M."/>
            <person name="Sun H."/>
            <person name="Tritt A."/>
            <person name="Yoshinaga Y."/>
            <person name="Zwiers L.-H."/>
            <person name="Turgeon B."/>
            <person name="Goodwin S."/>
            <person name="Spatafora J."/>
            <person name="Crous P."/>
            <person name="Grigoriev I."/>
        </authorList>
    </citation>
    <scope>NUCLEOTIDE SEQUENCE</scope>
    <source>
        <strain evidence="2">CBS 119687</strain>
    </source>
</reference>
<dbReference type="GeneID" id="54402754"/>
<dbReference type="Proteomes" id="UP000799771">
    <property type="component" value="Unassembled WGS sequence"/>
</dbReference>
<feature type="region of interest" description="Disordered" evidence="1">
    <location>
        <begin position="133"/>
        <end position="167"/>
    </location>
</feature>
<feature type="compositionally biased region" description="Acidic residues" evidence="1">
    <location>
        <begin position="70"/>
        <end position="84"/>
    </location>
</feature>
<name>A0A6A6ALF5_9PLEO</name>
<feature type="compositionally biased region" description="Basic and acidic residues" evidence="1">
    <location>
        <begin position="55"/>
        <end position="69"/>
    </location>
</feature>
<feature type="region of interest" description="Disordered" evidence="1">
    <location>
        <begin position="1"/>
        <end position="27"/>
    </location>
</feature>
<dbReference type="RefSeq" id="XP_033527199.1">
    <property type="nucleotide sequence ID" value="XM_033662322.1"/>
</dbReference>
<protein>
    <submittedName>
        <fullName evidence="2">Uncharacterized protein</fullName>
    </submittedName>
</protein>
<dbReference type="OrthoDB" id="3761807at2759"/>
<dbReference type="AlphaFoldDB" id="A0A6A6ALF5"/>
<feature type="region of interest" description="Disordered" evidence="1">
    <location>
        <begin position="39"/>
        <end position="112"/>
    </location>
</feature>
<accession>A0A6A6ALF5</accession>
<evidence type="ECO:0000313" key="2">
    <source>
        <dbReference type="EMBL" id="KAF2132812.1"/>
    </source>
</evidence>
<gene>
    <name evidence="2" type="ORF">P153DRAFT_174141</name>
</gene>
<proteinExistence type="predicted"/>
<keyword evidence="3" id="KW-1185">Reference proteome</keyword>
<dbReference type="EMBL" id="ML977500">
    <property type="protein sequence ID" value="KAF2132812.1"/>
    <property type="molecule type" value="Genomic_DNA"/>
</dbReference>
<evidence type="ECO:0000256" key="1">
    <source>
        <dbReference type="SAM" id="MobiDB-lite"/>
    </source>
</evidence>
<feature type="compositionally biased region" description="Low complexity" evidence="1">
    <location>
        <begin position="133"/>
        <end position="145"/>
    </location>
</feature>
<organism evidence="2 3">
    <name type="scientific">Dothidotthia symphoricarpi CBS 119687</name>
    <dbReference type="NCBI Taxonomy" id="1392245"/>
    <lineage>
        <taxon>Eukaryota</taxon>
        <taxon>Fungi</taxon>
        <taxon>Dikarya</taxon>
        <taxon>Ascomycota</taxon>
        <taxon>Pezizomycotina</taxon>
        <taxon>Dothideomycetes</taxon>
        <taxon>Pleosporomycetidae</taxon>
        <taxon>Pleosporales</taxon>
        <taxon>Dothidotthiaceae</taxon>
        <taxon>Dothidotthia</taxon>
    </lineage>
</organism>